<dbReference type="GO" id="GO:0016020">
    <property type="term" value="C:membrane"/>
    <property type="evidence" value="ECO:0007669"/>
    <property type="project" value="UniProtKB-UniRule"/>
</dbReference>
<dbReference type="Pfam" id="PF00691">
    <property type="entry name" value="OmpA"/>
    <property type="match status" value="1"/>
</dbReference>
<keyword evidence="2" id="KW-0472">Membrane</keyword>
<dbReference type="AlphaFoldDB" id="A0A3M9N5B5"/>
<name>A0A3M9N5B5_9BACT</name>
<dbReference type="Gene3D" id="3.30.1330.60">
    <property type="entry name" value="OmpA-like domain"/>
    <property type="match status" value="1"/>
</dbReference>
<keyword evidence="1" id="KW-0697">Rotamase</keyword>
<dbReference type="RefSeq" id="WP_123131198.1">
    <property type="nucleotide sequence ID" value="NZ_RJJE01000001.1"/>
</dbReference>
<dbReference type="Proteomes" id="UP000271010">
    <property type="component" value="Unassembled WGS sequence"/>
</dbReference>
<reference evidence="5 6" key="1">
    <citation type="submission" date="2018-11" db="EMBL/GenBank/DDBJ databases">
        <title>Rufibacter latericius sp. nov., isolated from water in Baiyang Lake.</title>
        <authorList>
            <person name="Yang Y."/>
        </authorList>
    </citation>
    <scope>NUCLEOTIDE SEQUENCE [LARGE SCALE GENOMIC DNA]</scope>
    <source>
        <strain evidence="5 6">MCC P1</strain>
    </source>
</reference>
<dbReference type="InterPro" id="IPR006665">
    <property type="entry name" value="OmpA-like"/>
</dbReference>
<dbReference type="InterPro" id="IPR000297">
    <property type="entry name" value="PPIase_PpiC"/>
</dbReference>
<dbReference type="SUPFAM" id="SSF54534">
    <property type="entry name" value="FKBP-like"/>
    <property type="match status" value="2"/>
</dbReference>
<protein>
    <submittedName>
        <fullName evidence="5">Peptidylprolyl isomerase</fullName>
    </submittedName>
</protein>
<evidence type="ECO:0000256" key="2">
    <source>
        <dbReference type="PROSITE-ProRule" id="PRU00473"/>
    </source>
</evidence>
<evidence type="ECO:0000313" key="5">
    <source>
        <dbReference type="EMBL" id="RNI33000.1"/>
    </source>
</evidence>
<dbReference type="InterPro" id="IPR050245">
    <property type="entry name" value="PrsA_foldase"/>
</dbReference>
<comment type="caution">
    <text evidence="5">The sequence shown here is derived from an EMBL/GenBank/DDBJ whole genome shotgun (WGS) entry which is preliminary data.</text>
</comment>
<proteinExistence type="predicted"/>
<feature type="domain" description="OmpA-like" evidence="4">
    <location>
        <begin position="547"/>
        <end position="657"/>
    </location>
</feature>
<keyword evidence="1 5" id="KW-0413">Isomerase</keyword>
<dbReference type="SUPFAM" id="SSF103088">
    <property type="entry name" value="OmpA-like"/>
    <property type="match status" value="1"/>
</dbReference>
<dbReference type="PANTHER" id="PTHR47245:SF2">
    <property type="entry name" value="PEPTIDYL-PROLYL CIS-TRANS ISOMERASE HP_0175-RELATED"/>
    <property type="match status" value="1"/>
</dbReference>
<dbReference type="InterPro" id="IPR023058">
    <property type="entry name" value="PPIase_PpiC_CS"/>
</dbReference>
<dbReference type="InterPro" id="IPR036737">
    <property type="entry name" value="OmpA-like_sf"/>
</dbReference>
<dbReference type="OrthoDB" id="14196at2"/>
<dbReference type="PROSITE" id="PS01096">
    <property type="entry name" value="PPIC_PPIASE_1"/>
    <property type="match status" value="1"/>
</dbReference>
<dbReference type="GO" id="GO:0003755">
    <property type="term" value="F:peptidyl-prolyl cis-trans isomerase activity"/>
    <property type="evidence" value="ECO:0007669"/>
    <property type="project" value="UniProtKB-KW"/>
</dbReference>
<dbReference type="InterPro" id="IPR046357">
    <property type="entry name" value="PPIase_dom_sf"/>
</dbReference>
<accession>A0A3M9N5B5</accession>
<sequence>MRVSSLYVGLSALLLFQCASPKKPSEPSLLTIGPEAVPVSEFAYVYEKNNGNADSAYTSASVNEYLNLYTNFKLKVAEAKSRGLDTTQAFKTELGGYKEQLAQPFLTEKSVTDQLVREAYERLKKEVNAAHILIAVDMEADPKDTLSAYQKAMDLRQQAVSGTSFEQLAQRFSEDPSARENGGNLGYFTALQMVYPFENAAFNTPVGQISQPVRTRFGYHIIKVNEVRPAQGEIKVAHIMVRAQQGLPKADSLTAKKKIDEIYSRVLRKEDWNKLTSQFSEDASSADEGGELPWFGTGRMIPSFEEAAFALAQPGAISAPVQTAYGWHIIKLLERKELPSYEEMETTLRNRIAKDSRSELNKAAFLRRIKTENKFQETPAIKEAVLRLADSTLLAGKWKFNVPAEPKNLPTATLFTINGQPYTAGNFATYIETNQRARQNVSPAHAMNLLYDKFVETSLLNYEREHLEEKHPDYKMLVNEYHDGILLFQLMEEKVWAKAVEDTTGLKAFFEANQNKYMWGERAQATILSAANPTVLAQAQAQLAQGRFLSVRHKQPDLLFAFGNDDLSKTATGQLDQLASALQADTSLVLELTGYVDTREATNKKNVSLPARRAAAVKNYLQQKGVDEDHIQIVPAADRSTSARSTRRVALRVYTTDVQALADNLNQSNPLALQVTSRKFQRGENKMLDGVTWKPGTYTLTQDGRSIWIKIDQIDPPAPKKLSETRGVVISDYQNYLEQEWVKELRQKYPISVNQSEVQKLIKK</sequence>
<dbReference type="PROSITE" id="PS51123">
    <property type="entry name" value="OMPA_2"/>
    <property type="match status" value="1"/>
</dbReference>
<organism evidence="5 6">
    <name type="scientific">Rufibacter immobilis</name>
    <dbReference type="NCBI Taxonomy" id="1348778"/>
    <lineage>
        <taxon>Bacteria</taxon>
        <taxon>Pseudomonadati</taxon>
        <taxon>Bacteroidota</taxon>
        <taxon>Cytophagia</taxon>
        <taxon>Cytophagales</taxon>
        <taxon>Hymenobacteraceae</taxon>
        <taxon>Rufibacter</taxon>
    </lineage>
</organism>
<feature type="domain" description="PpiC" evidence="3">
    <location>
        <begin position="231"/>
        <end position="334"/>
    </location>
</feature>
<dbReference type="CDD" id="cd07185">
    <property type="entry name" value="OmpA_C-like"/>
    <property type="match status" value="1"/>
</dbReference>
<evidence type="ECO:0000256" key="1">
    <source>
        <dbReference type="PROSITE-ProRule" id="PRU00278"/>
    </source>
</evidence>
<gene>
    <name evidence="5" type="ORF">EFA69_00830</name>
</gene>
<evidence type="ECO:0000259" key="4">
    <source>
        <dbReference type="PROSITE" id="PS51123"/>
    </source>
</evidence>
<dbReference type="EMBL" id="RJJE01000001">
    <property type="protein sequence ID" value="RNI33000.1"/>
    <property type="molecule type" value="Genomic_DNA"/>
</dbReference>
<keyword evidence="6" id="KW-1185">Reference proteome</keyword>
<evidence type="ECO:0000313" key="6">
    <source>
        <dbReference type="Proteomes" id="UP000271010"/>
    </source>
</evidence>
<dbReference type="Gene3D" id="3.10.50.40">
    <property type="match status" value="2"/>
</dbReference>
<dbReference type="Pfam" id="PF13616">
    <property type="entry name" value="Rotamase_3"/>
    <property type="match status" value="2"/>
</dbReference>
<dbReference type="PROSITE" id="PS50198">
    <property type="entry name" value="PPIC_PPIASE_2"/>
    <property type="match status" value="2"/>
</dbReference>
<evidence type="ECO:0000259" key="3">
    <source>
        <dbReference type="PROSITE" id="PS50198"/>
    </source>
</evidence>
<dbReference type="PANTHER" id="PTHR47245">
    <property type="entry name" value="PEPTIDYLPROLYL ISOMERASE"/>
    <property type="match status" value="1"/>
</dbReference>
<feature type="domain" description="PpiC" evidence="3">
    <location>
        <begin position="124"/>
        <end position="226"/>
    </location>
</feature>